<dbReference type="PANTHER" id="PTHR43820:SF4">
    <property type="entry name" value="HIGH-AFFINITY BRANCHED-CHAIN AMINO ACID TRANSPORT ATP-BINDING PROTEIN LIVF"/>
    <property type="match status" value="1"/>
</dbReference>
<dbReference type="PANTHER" id="PTHR43820">
    <property type="entry name" value="HIGH-AFFINITY BRANCHED-CHAIN AMINO ACID TRANSPORT ATP-BINDING PROTEIN LIVF"/>
    <property type="match status" value="1"/>
</dbReference>
<dbReference type="AlphaFoldDB" id="A0A537J6Y3"/>
<proteinExistence type="inferred from homology"/>
<dbReference type="Gene3D" id="3.40.50.300">
    <property type="entry name" value="P-loop containing nucleotide triphosphate hydrolases"/>
    <property type="match status" value="1"/>
</dbReference>
<evidence type="ECO:0000313" key="6">
    <source>
        <dbReference type="Proteomes" id="UP000320048"/>
    </source>
</evidence>
<organism evidence="5 6">
    <name type="scientific">Candidatus Segetimicrobium genomatis</name>
    <dbReference type="NCBI Taxonomy" id="2569760"/>
    <lineage>
        <taxon>Bacteria</taxon>
        <taxon>Bacillati</taxon>
        <taxon>Candidatus Sysuimicrobiota</taxon>
        <taxon>Candidatus Sysuimicrobiia</taxon>
        <taxon>Candidatus Sysuimicrobiales</taxon>
        <taxon>Candidatus Segetimicrobiaceae</taxon>
        <taxon>Candidatus Segetimicrobium</taxon>
    </lineage>
</organism>
<evidence type="ECO:0000256" key="2">
    <source>
        <dbReference type="ARBA" id="ARBA00022448"/>
    </source>
</evidence>
<protein>
    <submittedName>
        <fullName evidence="5">ATP-binding cassette domain-containing protein</fullName>
    </submittedName>
</protein>
<keyword evidence="3" id="KW-0029">Amino-acid transport</keyword>
<feature type="non-terminal residue" evidence="5">
    <location>
        <position position="58"/>
    </location>
</feature>
<comment type="caution">
    <text evidence="5">The sequence shown here is derived from an EMBL/GenBank/DDBJ whole genome shotgun (WGS) entry which is preliminary data.</text>
</comment>
<feature type="domain" description="ABC transporter" evidence="4">
    <location>
        <begin position="19"/>
        <end position="58"/>
    </location>
</feature>
<dbReference type="GO" id="GO:0016887">
    <property type="term" value="F:ATP hydrolysis activity"/>
    <property type="evidence" value="ECO:0007669"/>
    <property type="project" value="InterPro"/>
</dbReference>
<evidence type="ECO:0000313" key="5">
    <source>
        <dbReference type="EMBL" id="TMI79311.1"/>
    </source>
</evidence>
<keyword evidence="5" id="KW-0067">ATP-binding</keyword>
<dbReference type="GO" id="GO:0015658">
    <property type="term" value="F:branched-chain amino acid transmembrane transporter activity"/>
    <property type="evidence" value="ECO:0007669"/>
    <property type="project" value="TreeGrafter"/>
</dbReference>
<dbReference type="GO" id="GO:0015807">
    <property type="term" value="P:L-amino acid transport"/>
    <property type="evidence" value="ECO:0007669"/>
    <property type="project" value="TreeGrafter"/>
</dbReference>
<reference evidence="5 6" key="1">
    <citation type="journal article" date="2019" name="Nat. Microbiol.">
        <title>Mediterranean grassland soil C-N compound turnover is dependent on rainfall and depth, and is mediated by genomically divergent microorganisms.</title>
        <authorList>
            <person name="Diamond S."/>
            <person name="Andeer P.F."/>
            <person name="Li Z."/>
            <person name="Crits-Christoph A."/>
            <person name="Burstein D."/>
            <person name="Anantharaman K."/>
            <person name="Lane K.R."/>
            <person name="Thomas B.C."/>
            <person name="Pan C."/>
            <person name="Northen T.R."/>
            <person name="Banfield J.F."/>
        </authorList>
    </citation>
    <scope>NUCLEOTIDE SEQUENCE [LARGE SCALE GENOMIC DNA]</scope>
    <source>
        <strain evidence="5">NP_7</strain>
    </source>
</reference>
<evidence type="ECO:0000259" key="4">
    <source>
        <dbReference type="Pfam" id="PF00005"/>
    </source>
</evidence>
<dbReference type="Proteomes" id="UP000320048">
    <property type="component" value="Unassembled WGS sequence"/>
</dbReference>
<accession>A0A537J6Y3</accession>
<dbReference type="GO" id="GO:0005524">
    <property type="term" value="F:ATP binding"/>
    <property type="evidence" value="ECO:0007669"/>
    <property type="project" value="UniProtKB-KW"/>
</dbReference>
<gene>
    <name evidence="5" type="ORF">E6H04_10770</name>
</gene>
<evidence type="ECO:0000256" key="3">
    <source>
        <dbReference type="ARBA" id="ARBA00022970"/>
    </source>
</evidence>
<dbReference type="InterPro" id="IPR052156">
    <property type="entry name" value="BCAA_Transport_ATP-bd_LivF"/>
</dbReference>
<dbReference type="Pfam" id="PF00005">
    <property type="entry name" value="ABC_tran"/>
    <property type="match status" value="1"/>
</dbReference>
<comment type="similarity">
    <text evidence="1">Belongs to the ABC transporter superfamily.</text>
</comment>
<evidence type="ECO:0000256" key="1">
    <source>
        <dbReference type="ARBA" id="ARBA00005417"/>
    </source>
</evidence>
<keyword evidence="5" id="KW-0547">Nucleotide-binding</keyword>
<dbReference type="InterPro" id="IPR003439">
    <property type="entry name" value="ABC_transporter-like_ATP-bd"/>
</dbReference>
<dbReference type="SUPFAM" id="SSF52540">
    <property type="entry name" value="P-loop containing nucleoside triphosphate hydrolases"/>
    <property type="match status" value="1"/>
</dbReference>
<dbReference type="InterPro" id="IPR027417">
    <property type="entry name" value="P-loop_NTPase"/>
</dbReference>
<dbReference type="EMBL" id="VBAO01000295">
    <property type="protein sequence ID" value="TMI79311.1"/>
    <property type="molecule type" value="Genomic_DNA"/>
</dbReference>
<name>A0A537J6Y3_9BACT</name>
<sequence length="58" mass="6026">MLEIRGITAGYGQFTALWEVGLRVAAGETVAIVGPNGAGKTTMLRVISGLVRPRAGEL</sequence>
<keyword evidence="2" id="KW-0813">Transport</keyword>